<reference evidence="3" key="1">
    <citation type="submission" date="2023-10" db="EMBL/GenBank/DDBJ databases">
        <title>Chromosome-level genome of the transformable northern wattle, Acacia crassicarpa.</title>
        <authorList>
            <person name="Massaro I."/>
            <person name="Sinha N.R."/>
            <person name="Poethig S."/>
            <person name="Leichty A.R."/>
        </authorList>
    </citation>
    <scope>NUCLEOTIDE SEQUENCE</scope>
    <source>
        <strain evidence="3">Acra3RX</strain>
        <tissue evidence="3">Leaf</tissue>
    </source>
</reference>
<dbReference type="SUPFAM" id="SSF48445">
    <property type="entry name" value="14-3-3 protein"/>
    <property type="match status" value="1"/>
</dbReference>
<dbReference type="SMART" id="SM00101">
    <property type="entry name" value="14_3_3"/>
    <property type="match status" value="1"/>
</dbReference>
<sequence length="105" mass="12082">MVEAMKGVAKLGEELTVEERNLVSIGYKNAIGAKRVSWRILFSFEDKEEGNGHELNVKRIKDYRMRVEDEISNICYDIFSLIDKHLLPSSTTGESTVFYYKTSLE</sequence>
<dbReference type="InterPro" id="IPR000308">
    <property type="entry name" value="14-3-3"/>
</dbReference>
<keyword evidence="4" id="KW-1185">Reference proteome</keyword>
<gene>
    <name evidence="3" type="ORF">QN277_017392</name>
</gene>
<evidence type="ECO:0000313" key="3">
    <source>
        <dbReference type="EMBL" id="KAK4274112.1"/>
    </source>
</evidence>
<dbReference type="PANTHER" id="PTHR18860">
    <property type="entry name" value="14-3-3 PROTEIN"/>
    <property type="match status" value="1"/>
</dbReference>
<comment type="similarity">
    <text evidence="1">Belongs to the 14-3-3 family.</text>
</comment>
<proteinExistence type="inferred from homology"/>
<dbReference type="Proteomes" id="UP001293593">
    <property type="component" value="Unassembled WGS sequence"/>
</dbReference>
<dbReference type="InterPro" id="IPR036815">
    <property type="entry name" value="14-3-3_dom_sf"/>
</dbReference>
<accession>A0AAE1JTI1</accession>
<comment type="caution">
    <text evidence="3">The sequence shown here is derived from an EMBL/GenBank/DDBJ whole genome shotgun (WGS) entry which is preliminary data.</text>
</comment>
<organism evidence="3 4">
    <name type="scientific">Acacia crassicarpa</name>
    <name type="common">northern wattle</name>
    <dbReference type="NCBI Taxonomy" id="499986"/>
    <lineage>
        <taxon>Eukaryota</taxon>
        <taxon>Viridiplantae</taxon>
        <taxon>Streptophyta</taxon>
        <taxon>Embryophyta</taxon>
        <taxon>Tracheophyta</taxon>
        <taxon>Spermatophyta</taxon>
        <taxon>Magnoliopsida</taxon>
        <taxon>eudicotyledons</taxon>
        <taxon>Gunneridae</taxon>
        <taxon>Pentapetalae</taxon>
        <taxon>rosids</taxon>
        <taxon>fabids</taxon>
        <taxon>Fabales</taxon>
        <taxon>Fabaceae</taxon>
        <taxon>Caesalpinioideae</taxon>
        <taxon>mimosoid clade</taxon>
        <taxon>Acacieae</taxon>
        <taxon>Acacia</taxon>
    </lineage>
</organism>
<dbReference type="EMBL" id="JAWXYG010000004">
    <property type="protein sequence ID" value="KAK4274112.1"/>
    <property type="molecule type" value="Genomic_DNA"/>
</dbReference>
<dbReference type="Gene3D" id="1.20.190.20">
    <property type="entry name" value="14-3-3 domain"/>
    <property type="match status" value="1"/>
</dbReference>
<name>A0AAE1JTI1_9FABA</name>
<dbReference type="AlphaFoldDB" id="A0AAE1JTI1"/>
<dbReference type="InterPro" id="IPR023410">
    <property type="entry name" value="14-3-3_domain"/>
</dbReference>
<evidence type="ECO:0000256" key="1">
    <source>
        <dbReference type="ARBA" id="ARBA00006141"/>
    </source>
</evidence>
<protein>
    <recommendedName>
        <fullName evidence="2">14-3-3 domain-containing protein</fullName>
    </recommendedName>
</protein>
<dbReference type="Pfam" id="PF00244">
    <property type="entry name" value="14-3-3"/>
    <property type="match status" value="1"/>
</dbReference>
<evidence type="ECO:0000259" key="2">
    <source>
        <dbReference type="SMART" id="SM00101"/>
    </source>
</evidence>
<dbReference type="PRINTS" id="PR00305">
    <property type="entry name" value="1433ZETA"/>
</dbReference>
<feature type="domain" description="14-3-3" evidence="2">
    <location>
        <begin position="1"/>
        <end position="105"/>
    </location>
</feature>
<evidence type="ECO:0000313" key="4">
    <source>
        <dbReference type="Proteomes" id="UP001293593"/>
    </source>
</evidence>